<dbReference type="AlphaFoldDB" id="A0ABD3G847"/>
<comment type="caution">
    <text evidence="3">The sequence shown here is derived from an EMBL/GenBank/DDBJ whole genome shotgun (WGS) entry which is preliminary data.</text>
</comment>
<feature type="compositionally biased region" description="Polar residues" evidence="2">
    <location>
        <begin position="1131"/>
        <end position="1149"/>
    </location>
</feature>
<feature type="coiled-coil region" evidence="1">
    <location>
        <begin position="741"/>
        <end position="839"/>
    </location>
</feature>
<evidence type="ECO:0000313" key="3">
    <source>
        <dbReference type="EMBL" id="KAL3675315.1"/>
    </source>
</evidence>
<keyword evidence="1" id="KW-0175">Coiled coil</keyword>
<evidence type="ECO:0000256" key="2">
    <source>
        <dbReference type="SAM" id="MobiDB-lite"/>
    </source>
</evidence>
<evidence type="ECO:0000256" key="1">
    <source>
        <dbReference type="SAM" id="Coils"/>
    </source>
</evidence>
<name>A0ABD3G847_9MARC</name>
<organism evidence="3 4">
    <name type="scientific">Riccia sorocarpa</name>
    <dbReference type="NCBI Taxonomy" id="122646"/>
    <lineage>
        <taxon>Eukaryota</taxon>
        <taxon>Viridiplantae</taxon>
        <taxon>Streptophyta</taxon>
        <taxon>Embryophyta</taxon>
        <taxon>Marchantiophyta</taxon>
        <taxon>Marchantiopsida</taxon>
        <taxon>Marchantiidae</taxon>
        <taxon>Marchantiales</taxon>
        <taxon>Ricciaceae</taxon>
        <taxon>Riccia</taxon>
    </lineage>
</organism>
<dbReference type="EMBL" id="JBJQOH010000008">
    <property type="protein sequence ID" value="KAL3675315.1"/>
    <property type="molecule type" value="Genomic_DNA"/>
</dbReference>
<protein>
    <submittedName>
        <fullName evidence="3">Uncharacterized protein</fullName>
    </submittedName>
</protein>
<dbReference type="Proteomes" id="UP001633002">
    <property type="component" value="Unassembled WGS sequence"/>
</dbReference>
<proteinExistence type="predicted"/>
<feature type="region of interest" description="Disordered" evidence="2">
    <location>
        <begin position="1126"/>
        <end position="1153"/>
    </location>
</feature>
<feature type="compositionally biased region" description="Polar residues" evidence="2">
    <location>
        <begin position="21"/>
        <end position="33"/>
    </location>
</feature>
<feature type="coiled-coil region" evidence="1">
    <location>
        <begin position="894"/>
        <end position="928"/>
    </location>
</feature>
<feature type="coiled-coil region" evidence="1">
    <location>
        <begin position="964"/>
        <end position="1033"/>
    </location>
</feature>
<gene>
    <name evidence="3" type="ORF">R1sor_025263</name>
</gene>
<accession>A0ABD3G847</accession>
<sequence length="1197" mass="134714">MKGGETSSVFPPRRSKRVRENVQNTPVSSQQGINDKEGQRTIHISKHHHPSSIYPSLSTLPNDDMANLLQAVGFKEFYSSLNWDEGPSSRVADFLMSSDLVHKEDNESEIFYIAPHCRFPMVITMDKLAQAFQLSLDGMDETTAPATAEGREADESAERFFQLDSAGRYYRLSSGKSYELCTASKFVRQALFLLHNRSIMTKSQMKILTAALEGKPVAWAKILWTNLVRRMSSFHELASRYGTESQHELSVRLSNVSYGAVLVALLSKLEQNTAVLFSPNVPTTSLDGSSDSDELFVIEIAPRKKPRLVKVEVPDSEVDAGQNASIFAVGGSRSVCQRTGDMEGRGMEVVYPLIHLFGQNTASDLLVKKEKVSIEVISVEEDISTEENISIGKSSADCPVEEANNSGEDAAAILGDGNSAEFVQNLQGDHSHEVLQQFIHGSDSSTPHVLDKSNRVTTLIQFNMEQKVRTQDDGLEAGEAVCNSQGSPEVSAAVAEERSICSVDAAENPVVIRITEGQTAEMTQDHSPPSPHLANMPCQFECQSSMPQDEGQLIPSKPMSAQAPQKTQKPRQMTDLVQVPATSLVKLAISIKHFLDGLNEAGVPKEVYVNVKAEKLMEALRLELQNRDLEDFSERTDLFGMNQSMDTIFDSVWTLQDLLRTSQKECASLGQEMDTILTRFTKEGKSTVSDFDPSKLPLYQQLQVLKAKMNKINACIVMKEAALQRGRKDWLKQRGILIHRRNETKLEQTKQTKRIDELEAEIKLKGDKLRECMEKLHTESVSRKYSEANIESLEEEIQYLKVKLMDKSAEIENLQRERLEEANLLNQKLEQVKSEVQMKDVDLAEAVSEINVLKQTLATISGRQEFQNAMLKDKDTEQTVEALPGRLEIQDGILKDKDVELSTLREEIAKLKQDNSALEVEKTVLSTERQIIEAKTMNLLNEINLLQQTVETLPGRLEIQDGVLKDKDAELSTLREEITKLKQESSALELEKEILSKEKQKVEADNTKLLRVNEEKEERLEELKCKLSISKERVAKSELVLAVKEQETISLATKFDAAEKRFEECKASREMAFAMVKRQKNIQDSYKKQTVYLQDKCEKLESRLEKHLKRQSHLLRQIEEERDRMEEGHFNQEQQGIRFSGEPSDTQSVEDMKEQLTKLRIETREILASSLERLNLIVTSHSVPMKSSEKSSASSAG</sequence>
<reference evidence="3 4" key="1">
    <citation type="submission" date="2024-09" db="EMBL/GenBank/DDBJ databases">
        <title>Chromosome-scale assembly of Riccia sorocarpa.</title>
        <authorList>
            <person name="Paukszto L."/>
        </authorList>
    </citation>
    <scope>NUCLEOTIDE SEQUENCE [LARGE SCALE GENOMIC DNA]</scope>
    <source>
        <strain evidence="3">LP-2024</strain>
        <tissue evidence="3">Aerial parts of the thallus</tissue>
    </source>
</reference>
<keyword evidence="4" id="KW-1185">Reference proteome</keyword>
<feature type="region of interest" description="Disordered" evidence="2">
    <location>
        <begin position="1"/>
        <end position="36"/>
    </location>
</feature>
<evidence type="ECO:0000313" key="4">
    <source>
        <dbReference type="Proteomes" id="UP001633002"/>
    </source>
</evidence>